<protein>
    <submittedName>
        <fullName evidence="2">Uncharacterized protein</fullName>
    </submittedName>
</protein>
<accession>A0A7X0HPC0</accession>
<evidence type="ECO:0000313" key="3">
    <source>
        <dbReference type="Proteomes" id="UP000531594"/>
    </source>
</evidence>
<reference evidence="2 3" key="1">
    <citation type="submission" date="2020-08" db="EMBL/GenBank/DDBJ databases">
        <title>Genomic Encyclopedia of Type Strains, Phase IV (KMG-IV): sequencing the most valuable type-strain genomes for metagenomic binning, comparative biology and taxonomic classification.</title>
        <authorList>
            <person name="Goeker M."/>
        </authorList>
    </citation>
    <scope>NUCLEOTIDE SEQUENCE [LARGE SCALE GENOMIC DNA]</scope>
    <source>
        <strain evidence="2 3">DSM 5391</strain>
    </source>
</reference>
<feature type="compositionally biased region" description="Polar residues" evidence="1">
    <location>
        <begin position="7"/>
        <end position="25"/>
    </location>
</feature>
<dbReference type="Proteomes" id="UP000531594">
    <property type="component" value="Unassembled WGS sequence"/>
</dbReference>
<dbReference type="RefSeq" id="WP_184523354.1">
    <property type="nucleotide sequence ID" value="NZ_JACHGK010000002.1"/>
</dbReference>
<gene>
    <name evidence="2" type="ORF">HNR53_000971</name>
</gene>
<feature type="region of interest" description="Disordered" evidence="1">
    <location>
        <begin position="1"/>
        <end position="25"/>
    </location>
</feature>
<evidence type="ECO:0000313" key="2">
    <source>
        <dbReference type="EMBL" id="MBB6444363.1"/>
    </source>
</evidence>
<keyword evidence="3" id="KW-1185">Reference proteome</keyword>
<organism evidence="2 3">
    <name type="scientific">Bacillus benzoevorans</name>
    <dbReference type="NCBI Taxonomy" id="1456"/>
    <lineage>
        <taxon>Bacteria</taxon>
        <taxon>Bacillati</taxon>
        <taxon>Bacillota</taxon>
        <taxon>Bacilli</taxon>
        <taxon>Bacillales</taxon>
        <taxon>Bacillaceae</taxon>
        <taxon>Bacillus</taxon>
    </lineage>
</organism>
<dbReference type="EMBL" id="JACHGK010000002">
    <property type="protein sequence ID" value="MBB6444363.1"/>
    <property type="molecule type" value="Genomic_DNA"/>
</dbReference>
<dbReference type="AlphaFoldDB" id="A0A7X0HPC0"/>
<proteinExistence type="predicted"/>
<sequence>MTKRVKGTSTTEQANAISSAEWNNEYQNKLEKRSKEVRNHVVEAQKQMSLQATAGVFDENQS</sequence>
<name>A0A7X0HPC0_9BACI</name>
<evidence type="ECO:0000256" key="1">
    <source>
        <dbReference type="SAM" id="MobiDB-lite"/>
    </source>
</evidence>
<comment type="caution">
    <text evidence="2">The sequence shown here is derived from an EMBL/GenBank/DDBJ whole genome shotgun (WGS) entry which is preliminary data.</text>
</comment>